<sequence length="413" mass="46531">MSDEKLKKNLQNYKDSDGLLISMKALAGDFFKELKDTNESELKEALEAKMNAMYENFSEQNLISAKNLKNAMEGINQALASDKEEELYELIDKKDELARAIESKREEIKRRLKISFEAAENVISGKEFSEKNEILELLNNAIIRETRMLGILKESAMNAFLTTIERGEDVGDTALAIAKNMTYVGIIGGEFSKERILEISKAIVTAACEVANEGHIFAKELVDGAVNGSKEGISRAIERLRENSKFAPDELKLNSELMSLKNIDQGFISMLRELEPRLEGVAKNEIEKLLNTELDTNFAKLRRISDQASEQILARIEELKANSSMLELMNAANDKIGALRQEINERSKKLKLNFDAGEKLEGIRQDIAELEKKASEKLEDIKQLNIKIEAKKFGDRAYKAAKDFLAGIKKEKE</sequence>
<proteinExistence type="predicted"/>
<gene>
    <name evidence="2" type="ORF">CCV52592_0662</name>
</gene>
<reference evidence="2" key="1">
    <citation type="submission" date="2016-07" db="EMBL/GenBank/DDBJ databases">
        <title>Comparative genomics of the Campylobacter concisus group.</title>
        <authorList>
            <person name="Miller W.G."/>
            <person name="Yee E."/>
            <person name="Chapman M.H."/>
            <person name="Huynh S."/>
            <person name="Bono J.L."/>
            <person name="On S.L.W."/>
            <person name="StLeger J."/>
            <person name="Foster G."/>
            <person name="Parker C.T."/>
        </authorList>
    </citation>
    <scope>NUCLEOTIDE SEQUENCE</scope>
    <source>
        <strain evidence="2">525.92</strain>
    </source>
</reference>
<dbReference type="AlphaFoldDB" id="A7H0Q9"/>
<dbReference type="STRING" id="360105.CCV52592_0662"/>
<dbReference type="HOGENOM" id="CLU_059331_0_0_7"/>
<evidence type="ECO:0000256" key="1">
    <source>
        <dbReference type="SAM" id="Coils"/>
    </source>
</evidence>
<dbReference type="RefSeq" id="WP_011992779.1">
    <property type="nucleotide sequence ID" value="NC_009715.2"/>
</dbReference>
<evidence type="ECO:0000313" key="2">
    <source>
        <dbReference type="EMBL" id="EAU01456.1"/>
    </source>
</evidence>
<feature type="coiled-coil region" evidence="1">
    <location>
        <begin position="329"/>
        <end position="387"/>
    </location>
</feature>
<dbReference type="EMBL" id="CP000767">
    <property type="protein sequence ID" value="EAU01456.1"/>
    <property type="molecule type" value="Genomic_DNA"/>
</dbReference>
<dbReference type="Proteomes" id="UP000006380">
    <property type="component" value="Chromosome"/>
</dbReference>
<keyword evidence="1" id="KW-0175">Coiled coil</keyword>
<name>A7H0Q9_CAMC5</name>
<dbReference type="KEGG" id="ccv:CCV52592_0662"/>
<accession>A7H0Q9</accession>
<evidence type="ECO:0000313" key="3">
    <source>
        <dbReference type="Proteomes" id="UP000006380"/>
    </source>
</evidence>
<keyword evidence="3" id="KW-1185">Reference proteome</keyword>
<protein>
    <submittedName>
        <fullName evidence="2">Uncharacterized protein</fullName>
    </submittedName>
</protein>
<organism evidence="2 3">
    <name type="scientific">Campylobacter curvus (strain 525.92)</name>
    <dbReference type="NCBI Taxonomy" id="360105"/>
    <lineage>
        <taxon>Bacteria</taxon>
        <taxon>Pseudomonadati</taxon>
        <taxon>Campylobacterota</taxon>
        <taxon>Epsilonproteobacteria</taxon>
        <taxon>Campylobacterales</taxon>
        <taxon>Campylobacteraceae</taxon>
        <taxon>Campylobacter</taxon>
    </lineage>
</organism>
<dbReference type="OrthoDB" id="5337924at2"/>
<feature type="coiled-coil region" evidence="1">
    <location>
        <begin position="65"/>
        <end position="111"/>
    </location>
</feature>